<dbReference type="AlphaFoldDB" id="A0A512JFW1"/>
<sequence>MRMEATGFAGSRASTGAAAQKTAASKATIRSDIPATSPMKPSYRAGRSYVTQPKPYRKSKTRNDLRASELHGGSLSRS</sequence>
<dbReference type="EMBL" id="BJZV01000002">
    <property type="protein sequence ID" value="GEP08812.1"/>
    <property type="molecule type" value="Genomic_DNA"/>
</dbReference>
<evidence type="ECO:0000313" key="3">
    <source>
        <dbReference type="Proteomes" id="UP000321750"/>
    </source>
</evidence>
<evidence type="ECO:0000256" key="1">
    <source>
        <dbReference type="SAM" id="MobiDB-lite"/>
    </source>
</evidence>
<dbReference type="Proteomes" id="UP000321750">
    <property type="component" value="Unassembled WGS sequence"/>
</dbReference>
<feature type="compositionally biased region" description="Low complexity" evidence="1">
    <location>
        <begin position="13"/>
        <end position="28"/>
    </location>
</feature>
<proteinExistence type="predicted"/>
<keyword evidence="3" id="KW-1185">Reference proteome</keyword>
<organism evidence="2 3">
    <name type="scientific">Methylobacterium gnaphalii</name>
    <dbReference type="NCBI Taxonomy" id="1010610"/>
    <lineage>
        <taxon>Bacteria</taxon>
        <taxon>Pseudomonadati</taxon>
        <taxon>Pseudomonadota</taxon>
        <taxon>Alphaproteobacteria</taxon>
        <taxon>Hyphomicrobiales</taxon>
        <taxon>Methylobacteriaceae</taxon>
        <taxon>Methylobacterium</taxon>
    </lineage>
</organism>
<reference evidence="2 3" key="1">
    <citation type="submission" date="2019-07" db="EMBL/GenBank/DDBJ databases">
        <title>Whole genome shotgun sequence of Methylobacterium gnaphalii NBRC 107716.</title>
        <authorList>
            <person name="Hosoyama A."/>
            <person name="Uohara A."/>
            <person name="Ohji S."/>
            <person name="Ichikawa N."/>
        </authorList>
    </citation>
    <scope>NUCLEOTIDE SEQUENCE [LARGE SCALE GENOMIC DNA]</scope>
    <source>
        <strain evidence="2 3">NBRC 107716</strain>
    </source>
</reference>
<evidence type="ECO:0000313" key="2">
    <source>
        <dbReference type="EMBL" id="GEP08812.1"/>
    </source>
</evidence>
<feature type="region of interest" description="Disordered" evidence="1">
    <location>
        <begin position="1"/>
        <end position="78"/>
    </location>
</feature>
<name>A0A512JFW1_9HYPH</name>
<gene>
    <name evidence="2" type="ORF">MGN01_06570</name>
</gene>
<protein>
    <submittedName>
        <fullName evidence="2">Uncharacterized protein</fullName>
    </submittedName>
</protein>
<comment type="caution">
    <text evidence="2">The sequence shown here is derived from an EMBL/GenBank/DDBJ whole genome shotgun (WGS) entry which is preliminary data.</text>
</comment>
<accession>A0A512JFW1</accession>